<dbReference type="RefSeq" id="WP_189221461.1">
    <property type="nucleotide sequence ID" value="NZ_BMRG01000001.1"/>
</dbReference>
<accession>A0A918AHF4</accession>
<sequence>MSSLDDFRNRHGRIGAARWALIGAVAVAIAAAVVSIAAAIGWWTPVAILAVVAAAAGVTALGLRCAAPTGTSAHTGAHREHVHEQESVLMPVQRGA</sequence>
<gene>
    <name evidence="3" type="ORF">GCM10010185_06280</name>
</gene>
<keyword evidence="2" id="KW-0472">Membrane</keyword>
<dbReference type="AlphaFoldDB" id="A0A918AHF4"/>
<keyword evidence="2" id="KW-0812">Transmembrane</keyword>
<feature type="transmembrane region" description="Helical" evidence="2">
    <location>
        <begin position="46"/>
        <end position="63"/>
    </location>
</feature>
<feature type="transmembrane region" description="Helical" evidence="2">
    <location>
        <begin position="20"/>
        <end position="40"/>
    </location>
</feature>
<organism evidence="3 4">
    <name type="scientific">Saccharothrix coeruleofusca</name>
    <dbReference type="NCBI Taxonomy" id="33919"/>
    <lineage>
        <taxon>Bacteria</taxon>
        <taxon>Bacillati</taxon>
        <taxon>Actinomycetota</taxon>
        <taxon>Actinomycetes</taxon>
        <taxon>Pseudonocardiales</taxon>
        <taxon>Pseudonocardiaceae</taxon>
        <taxon>Saccharothrix</taxon>
    </lineage>
</organism>
<dbReference type="Proteomes" id="UP000639606">
    <property type="component" value="Unassembled WGS sequence"/>
</dbReference>
<comment type="caution">
    <text evidence="3">The sequence shown here is derived from an EMBL/GenBank/DDBJ whole genome shotgun (WGS) entry which is preliminary data.</text>
</comment>
<feature type="region of interest" description="Disordered" evidence="1">
    <location>
        <begin position="72"/>
        <end position="96"/>
    </location>
</feature>
<evidence type="ECO:0000256" key="2">
    <source>
        <dbReference type="SAM" id="Phobius"/>
    </source>
</evidence>
<reference evidence="3" key="1">
    <citation type="journal article" date="2014" name="Int. J. Syst. Evol. Microbiol.">
        <title>Complete genome sequence of Corynebacterium casei LMG S-19264T (=DSM 44701T), isolated from a smear-ripened cheese.</title>
        <authorList>
            <consortium name="US DOE Joint Genome Institute (JGI-PGF)"/>
            <person name="Walter F."/>
            <person name="Albersmeier A."/>
            <person name="Kalinowski J."/>
            <person name="Ruckert C."/>
        </authorList>
    </citation>
    <scope>NUCLEOTIDE SEQUENCE</scope>
    <source>
        <strain evidence="3">JCM 3313</strain>
    </source>
</reference>
<proteinExistence type="predicted"/>
<keyword evidence="4" id="KW-1185">Reference proteome</keyword>
<protein>
    <submittedName>
        <fullName evidence="3">Uncharacterized protein</fullName>
    </submittedName>
</protein>
<evidence type="ECO:0000313" key="3">
    <source>
        <dbReference type="EMBL" id="GGP37661.1"/>
    </source>
</evidence>
<keyword evidence="2" id="KW-1133">Transmembrane helix</keyword>
<evidence type="ECO:0000313" key="4">
    <source>
        <dbReference type="Proteomes" id="UP000639606"/>
    </source>
</evidence>
<name>A0A918AHF4_9PSEU</name>
<reference evidence="3" key="2">
    <citation type="submission" date="2020-09" db="EMBL/GenBank/DDBJ databases">
        <authorList>
            <person name="Sun Q."/>
            <person name="Ohkuma M."/>
        </authorList>
    </citation>
    <scope>NUCLEOTIDE SEQUENCE</scope>
    <source>
        <strain evidence="3">JCM 3313</strain>
    </source>
</reference>
<feature type="compositionally biased region" description="Basic and acidic residues" evidence="1">
    <location>
        <begin position="77"/>
        <end position="86"/>
    </location>
</feature>
<evidence type="ECO:0000256" key="1">
    <source>
        <dbReference type="SAM" id="MobiDB-lite"/>
    </source>
</evidence>
<dbReference type="EMBL" id="BMRG01000001">
    <property type="protein sequence ID" value="GGP37661.1"/>
    <property type="molecule type" value="Genomic_DNA"/>
</dbReference>